<dbReference type="GeneID" id="101720709"/>
<dbReference type="GO" id="GO:0009888">
    <property type="term" value="P:tissue development"/>
    <property type="evidence" value="ECO:0007669"/>
    <property type="project" value="UniProtKB-ARBA"/>
</dbReference>
<dbReference type="FunFam" id="1.10.10.60:FF:000210">
    <property type="entry name" value="homeobox protein goosecoid"/>
    <property type="match status" value="1"/>
</dbReference>
<evidence type="ECO:0000256" key="1">
    <source>
        <dbReference type="ARBA" id="ARBA00004123"/>
    </source>
</evidence>
<dbReference type="PROSITE" id="PS00027">
    <property type="entry name" value="HOMEOBOX_1"/>
    <property type="match status" value="1"/>
</dbReference>
<dbReference type="SMART" id="SM00389">
    <property type="entry name" value="HOX"/>
    <property type="match status" value="1"/>
</dbReference>
<keyword evidence="4 8" id="KW-0238">DNA-binding</keyword>
<dbReference type="GO" id="GO:0005634">
    <property type="term" value="C:nucleus"/>
    <property type="evidence" value="ECO:0007669"/>
    <property type="project" value="UniProtKB-SubCell"/>
</dbReference>
<evidence type="ECO:0000256" key="5">
    <source>
        <dbReference type="ARBA" id="ARBA00023155"/>
    </source>
</evidence>
<feature type="compositionally biased region" description="Basic and acidic residues" evidence="10">
    <location>
        <begin position="327"/>
        <end position="343"/>
    </location>
</feature>
<protein>
    <recommendedName>
        <fullName evidence="7">Homeobox protein goosecoid</fullName>
    </recommendedName>
</protein>
<dbReference type="AlphaFoldDB" id="A0AAX6NU95"/>
<keyword evidence="3" id="KW-0217">Developmental protein</keyword>
<dbReference type="Proteomes" id="UP000694906">
    <property type="component" value="Unplaced"/>
</dbReference>
<comment type="similarity">
    <text evidence="2">Belongs to the paired homeobox family. Bicoid subfamily.</text>
</comment>
<dbReference type="InterPro" id="IPR051440">
    <property type="entry name" value="Goosecoid-like_HB"/>
</dbReference>
<dbReference type="KEGG" id="hgl:101720709"/>
<evidence type="ECO:0000259" key="11">
    <source>
        <dbReference type="PROSITE" id="PS50071"/>
    </source>
</evidence>
<comment type="subcellular location">
    <subcellularLocation>
        <location evidence="1 8 9">Nucleus</location>
    </subcellularLocation>
</comment>
<dbReference type="Pfam" id="PF00046">
    <property type="entry name" value="Homeodomain"/>
    <property type="match status" value="1"/>
</dbReference>
<dbReference type="Gene3D" id="1.10.10.60">
    <property type="entry name" value="Homeodomain-like"/>
    <property type="match status" value="1"/>
</dbReference>
<keyword evidence="12" id="KW-1185">Reference proteome</keyword>
<dbReference type="GO" id="GO:0000978">
    <property type="term" value="F:RNA polymerase II cis-regulatory region sequence-specific DNA binding"/>
    <property type="evidence" value="ECO:0007669"/>
    <property type="project" value="TreeGrafter"/>
</dbReference>
<dbReference type="CTD" id="145258"/>
<dbReference type="InterPro" id="IPR001356">
    <property type="entry name" value="HD"/>
</dbReference>
<feature type="region of interest" description="Disordered" evidence="10">
    <location>
        <begin position="297"/>
        <end position="343"/>
    </location>
</feature>
<dbReference type="InterPro" id="IPR009057">
    <property type="entry name" value="Homeodomain-like_sf"/>
</dbReference>
<dbReference type="RefSeq" id="XP_004837063.2">
    <property type="nucleotide sequence ID" value="XM_004837006.2"/>
</dbReference>
<feature type="region of interest" description="Disordered" evidence="10">
    <location>
        <begin position="26"/>
        <end position="80"/>
    </location>
</feature>
<evidence type="ECO:0000256" key="3">
    <source>
        <dbReference type="ARBA" id="ARBA00022473"/>
    </source>
</evidence>
<evidence type="ECO:0000256" key="9">
    <source>
        <dbReference type="RuleBase" id="RU000682"/>
    </source>
</evidence>
<accession>A0AAX6NU95</accession>
<feature type="domain" description="Homeobox" evidence="11">
    <location>
        <begin position="242"/>
        <end position="302"/>
    </location>
</feature>
<evidence type="ECO:0000256" key="6">
    <source>
        <dbReference type="ARBA" id="ARBA00023242"/>
    </source>
</evidence>
<evidence type="ECO:0000256" key="7">
    <source>
        <dbReference type="ARBA" id="ARBA00040163"/>
    </source>
</evidence>
<sequence length="343" mass="37039">MTSTPYKTNKGSAGPSCVLPRAECGARRRGAGGGRADAGHGEGRGPCRRPLFRFARPREDSRPLPRTLFPVASPPPQVPARGPGMPASMFSIDNILAARPRGKDSVLPVAPSAAAPVVFPALQGDPLYGAGGGSSSDFGAFYPRPVAPGGAGLPAAVGSSRLGYNNYFYGQLHVQAAPVGPACCGAVPPLGAQQCACVPTPPGYEGPGSVLVSPVPHQMLPYMNVGTLSRTELQLLNQLHCRRKRRHRTIFTDEQLEALENLFQETKYPDVGTREQLARKVHLREEKVEVWFKNRRAKWRRQKRSSSEESENAEKWNKTSSSSSKTSPEKREEEGKSDLDSDS</sequence>
<dbReference type="GO" id="GO:0000981">
    <property type="term" value="F:DNA-binding transcription factor activity, RNA polymerase II-specific"/>
    <property type="evidence" value="ECO:0007669"/>
    <property type="project" value="InterPro"/>
</dbReference>
<dbReference type="PROSITE" id="PS50071">
    <property type="entry name" value="HOMEOBOX_2"/>
    <property type="match status" value="1"/>
</dbReference>
<evidence type="ECO:0000313" key="12">
    <source>
        <dbReference type="Proteomes" id="UP000694906"/>
    </source>
</evidence>
<dbReference type="GO" id="GO:0048513">
    <property type="term" value="P:animal organ development"/>
    <property type="evidence" value="ECO:0007669"/>
    <property type="project" value="UniProtKB-ARBA"/>
</dbReference>
<evidence type="ECO:0000256" key="2">
    <source>
        <dbReference type="ARBA" id="ARBA00006503"/>
    </source>
</evidence>
<feature type="DNA-binding region" description="Homeobox" evidence="8">
    <location>
        <begin position="244"/>
        <end position="303"/>
    </location>
</feature>
<organism evidence="12 13">
    <name type="scientific">Heterocephalus glaber</name>
    <name type="common">Naked mole rat</name>
    <dbReference type="NCBI Taxonomy" id="10181"/>
    <lineage>
        <taxon>Eukaryota</taxon>
        <taxon>Metazoa</taxon>
        <taxon>Chordata</taxon>
        <taxon>Craniata</taxon>
        <taxon>Vertebrata</taxon>
        <taxon>Euteleostomi</taxon>
        <taxon>Mammalia</taxon>
        <taxon>Eutheria</taxon>
        <taxon>Euarchontoglires</taxon>
        <taxon>Glires</taxon>
        <taxon>Rodentia</taxon>
        <taxon>Hystricomorpha</taxon>
        <taxon>Bathyergidae</taxon>
        <taxon>Heterocephalus</taxon>
    </lineage>
</organism>
<proteinExistence type="inferred from homology"/>
<evidence type="ECO:0000256" key="4">
    <source>
        <dbReference type="ARBA" id="ARBA00023125"/>
    </source>
</evidence>
<dbReference type="CDD" id="cd00086">
    <property type="entry name" value="homeodomain"/>
    <property type="match status" value="1"/>
</dbReference>
<reference evidence="13" key="1">
    <citation type="submission" date="2025-08" db="UniProtKB">
        <authorList>
            <consortium name="RefSeq"/>
        </authorList>
    </citation>
    <scope>IDENTIFICATION</scope>
</reference>
<name>A0AAX6NU95_HETGA</name>
<dbReference type="PANTHER" id="PTHR46643:SF2">
    <property type="entry name" value="HOMEOBOX PROTEIN GOOSECOID"/>
    <property type="match status" value="1"/>
</dbReference>
<evidence type="ECO:0000256" key="8">
    <source>
        <dbReference type="PROSITE-ProRule" id="PRU00108"/>
    </source>
</evidence>
<keyword evidence="5 8" id="KW-0371">Homeobox</keyword>
<evidence type="ECO:0000256" key="10">
    <source>
        <dbReference type="SAM" id="MobiDB-lite"/>
    </source>
</evidence>
<evidence type="ECO:0000313" key="13">
    <source>
        <dbReference type="RefSeq" id="XP_004837063.2"/>
    </source>
</evidence>
<dbReference type="InterPro" id="IPR017970">
    <property type="entry name" value="Homeobox_CS"/>
</dbReference>
<dbReference type="PANTHER" id="PTHR46643">
    <property type="entry name" value="HOMEOBOX PROTEIN GOOSECOID-RELATED"/>
    <property type="match status" value="1"/>
</dbReference>
<keyword evidence="6 8" id="KW-0539">Nucleus</keyword>
<dbReference type="SUPFAM" id="SSF46689">
    <property type="entry name" value="Homeodomain-like"/>
    <property type="match status" value="1"/>
</dbReference>
<gene>
    <name evidence="13" type="primary">Gsc</name>
</gene>